<dbReference type="Gene3D" id="3.40.710.10">
    <property type="entry name" value="DD-peptidase/beta-lactamase superfamily"/>
    <property type="match status" value="1"/>
</dbReference>
<organism evidence="4 5">
    <name type="scientific">Dietzia natronolimnaea</name>
    <dbReference type="NCBI Taxonomy" id="161920"/>
    <lineage>
        <taxon>Bacteria</taxon>
        <taxon>Bacillati</taxon>
        <taxon>Actinomycetota</taxon>
        <taxon>Actinomycetes</taxon>
        <taxon>Mycobacteriales</taxon>
        <taxon>Dietziaceae</taxon>
        <taxon>Dietzia</taxon>
    </lineage>
</organism>
<keyword evidence="2" id="KW-0812">Transmembrane</keyword>
<feature type="transmembrane region" description="Helical" evidence="2">
    <location>
        <begin position="700"/>
        <end position="723"/>
    </location>
</feature>
<gene>
    <name evidence="4" type="ORF">CEY15_15540</name>
</gene>
<dbReference type="EMBL" id="NTGA01000031">
    <property type="protein sequence ID" value="PAY22092.1"/>
    <property type="molecule type" value="Genomic_DNA"/>
</dbReference>
<evidence type="ECO:0000256" key="2">
    <source>
        <dbReference type="SAM" id="Phobius"/>
    </source>
</evidence>
<dbReference type="InterPro" id="IPR012338">
    <property type="entry name" value="Beta-lactam/transpept-like"/>
</dbReference>
<reference evidence="5" key="1">
    <citation type="submission" date="2017-09" db="EMBL/GenBank/DDBJ databases">
        <authorList>
            <person name="Zhang Y."/>
            <person name="Huang X."/>
            <person name="Liu J."/>
            <person name="Lu L."/>
            <person name="Peng K."/>
        </authorList>
    </citation>
    <scope>NUCLEOTIDE SEQUENCE [LARGE SCALE GENOMIC DNA]</scope>
    <source>
        <strain evidence="5">S-XJ-1</strain>
    </source>
</reference>
<feature type="transmembrane region" description="Helical" evidence="2">
    <location>
        <begin position="577"/>
        <end position="605"/>
    </location>
</feature>
<evidence type="ECO:0000259" key="3">
    <source>
        <dbReference type="Pfam" id="PF00144"/>
    </source>
</evidence>
<dbReference type="Pfam" id="PF00144">
    <property type="entry name" value="Beta-lactamase"/>
    <property type="match status" value="1"/>
</dbReference>
<proteinExistence type="predicted"/>
<dbReference type="InterPro" id="IPR001466">
    <property type="entry name" value="Beta-lactam-related"/>
</dbReference>
<dbReference type="PANTHER" id="PTHR46825:SF9">
    <property type="entry name" value="BETA-LACTAMASE-RELATED DOMAIN-CONTAINING PROTEIN"/>
    <property type="match status" value="1"/>
</dbReference>
<evidence type="ECO:0000256" key="1">
    <source>
        <dbReference type="SAM" id="MobiDB-lite"/>
    </source>
</evidence>
<dbReference type="Proteomes" id="UP000218810">
    <property type="component" value="Unassembled WGS sequence"/>
</dbReference>
<keyword evidence="2" id="KW-1133">Transmembrane helix</keyword>
<dbReference type="OrthoDB" id="3174977at2"/>
<keyword evidence="5" id="KW-1185">Reference proteome</keyword>
<feature type="compositionally biased region" description="Basic residues" evidence="1">
    <location>
        <begin position="38"/>
        <end position="61"/>
    </location>
</feature>
<dbReference type="SUPFAM" id="SSF56601">
    <property type="entry name" value="beta-lactamase/transpeptidase-like"/>
    <property type="match status" value="1"/>
</dbReference>
<keyword evidence="4" id="KW-0378">Hydrolase</keyword>
<dbReference type="GO" id="GO:0016787">
    <property type="term" value="F:hydrolase activity"/>
    <property type="evidence" value="ECO:0007669"/>
    <property type="project" value="UniProtKB-KW"/>
</dbReference>
<evidence type="ECO:0000313" key="4">
    <source>
        <dbReference type="EMBL" id="PAY22092.1"/>
    </source>
</evidence>
<comment type="caution">
    <text evidence="4">The sequence shown here is derived from an EMBL/GenBank/DDBJ whole genome shotgun (WGS) entry which is preliminary data.</text>
</comment>
<protein>
    <submittedName>
        <fullName evidence="4">Serine hydrolase</fullName>
    </submittedName>
</protein>
<sequence length="729" mass="76658">MERVREIRPETVRTPMTQEVPVVPTTPATSPEPTSGRSRTRRRIRHRTRHVDRRSTRRTHRSTGGVVAAAAGALVLTTLGACGPAEPPPTPLPSPPAVATDLTGSGLTRADVDAWLDGTIPSALESGRIAGASVAVVHDGELLTARGFGEADVSTGTAVDPARTLFRVGSVSKTVTATAVMQLVDRGEVDLDTDVDHYTGLDLPHDHPVTLRHLLSHTPGYEERAAGLFLPPGQAVDLRRSLAQDPPAQVYEPGTTPAYSNYGMALAGYVVEAVSGMPFEDYVGQNILTPLGMTSSSFAQPLPDHLAQEVSQGYPTSDEATIDFEVVGVPPAGSMSATATDMARFMLAHLGHPVGGSAGTGGDTAILSDEALQLMREPALDAASLGALASGPRMGLGWFDESRNGRAVVGHGGDTLAFHSHLQLWPDDDTGVFLSVNSTGADAAALALREDLLDGFADRYFPADDATPVAVDPAARADHARALAGTYESTRGFHTTFLTLVGPLQPIRATVVDGDRVRFSPGVGIRSTVYEEVEPWVYQEVDGHRVLAVRTDDDGGVQLIGHDSAMSLTPVTPARAVALPGLVGGGVVLLLTVLAWPAGALVRLVRARRVRVRRDVRPADGAPVGPARVPRLVTRLAALAAVSGSATWAYVLVAALGMDPVPTAVIRTAQTLTALGVLGLPFSVWWTIAVFRVRSGRLRLAAAVMVVLGFAAFTFGAVELLLLSPDISY</sequence>
<accession>A0A2A2WLM1</accession>
<feature type="region of interest" description="Disordered" evidence="1">
    <location>
        <begin position="1"/>
        <end position="65"/>
    </location>
</feature>
<feature type="compositionally biased region" description="Low complexity" evidence="1">
    <location>
        <begin position="14"/>
        <end position="37"/>
    </location>
</feature>
<keyword evidence="2" id="KW-0472">Membrane</keyword>
<feature type="transmembrane region" description="Helical" evidence="2">
    <location>
        <begin position="636"/>
        <end position="658"/>
    </location>
</feature>
<feature type="transmembrane region" description="Helical" evidence="2">
    <location>
        <begin position="664"/>
        <end position="688"/>
    </location>
</feature>
<name>A0A2A2WLM1_9ACTN</name>
<dbReference type="AlphaFoldDB" id="A0A2A2WLM1"/>
<feature type="transmembrane region" description="Helical" evidence="2">
    <location>
        <begin position="63"/>
        <end position="81"/>
    </location>
</feature>
<feature type="compositionally biased region" description="Basic and acidic residues" evidence="1">
    <location>
        <begin position="1"/>
        <end position="11"/>
    </location>
</feature>
<feature type="domain" description="Beta-lactamase-related" evidence="3">
    <location>
        <begin position="117"/>
        <end position="447"/>
    </location>
</feature>
<evidence type="ECO:0000313" key="5">
    <source>
        <dbReference type="Proteomes" id="UP000218810"/>
    </source>
</evidence>
<dbReference type="InterPro" id="IPR050491">
    <property type="entry name" value="AmpC-like"/>
</dbReference>
<dbReference type="PANTHER" id="PTHR46825">
    <property type="entry name" value="D-ALANYL-D-ALANINE-CARBOXYPEPTIDASE/ENDOPEPTIDASE AMPH"/>
    <property type="match status" value="1"/>
</dbReference>